<feature type="coiled-coil region" evidence="1">
    <location>
        <begin position="125"/>
        <end position="166"/>
    </location>
</feature>
<dbReference type="PROSITE" id="PS00036">
    <property type="entry name" value="BZIP_BASIC"/>
    <property type="match status" value="1"/>
</dbReference>
<dbReference type="Pfam" id="PF00170">
    <property type="entry name" value="bZIP_1"/>
    <property type="match status" value="1"/>
</dbReference>
<dbReference type="InterPro" id="IPR046347">
    <property type="entry name" value="bZIP_sf"/>
</dbReference>
<dbReference type="CDD" id="cd14686">
    <property type="entry name" value="bZIP"/>
    <property type="match status" value="1"/>
</dbReference>
<evidence type="ECO:0000259" key="3">
    <source>
        <dbReference type="PROSITE" id="PS00036"/>
    </source>
</evidence>
<feature type="compositionally biased region" description="Basic residues" evidence="2">
    <location>
        <begin position="85"/>
        <end position="96"/>
    </location>
</feature>
<dbReference type="AlphaFoldDB" id="A0A7S1ZLV8"/>
<accession>A0A7S1ZLV8</accession>
<evidence type="ECO:0000256" key="1">
    <source>
        <dbReference type="SAM" id="Coils"/>
    </source>
</evidence>
<feature type="domain" description="BZIP" evidence="3">
    <location>
        <begin position="120"/>
        <end position="134"/>
    </location>
</feature>
<dbReference type="InterPro" id="IPR004827">
    <property type="entry name" value="bZIP"/>
</dbReference>
<protein>
    <recommendedName>
        <fullName evidence="3">BZIP domain-containing protein</fullName>
    </recommendedName>
</protein>
<organism evidence="4">
    <name type="scientific">Trieres chinensis</name>
    <name type="common">Marine centric diatom</name>
    <name type="synonym">Odontella sinensis</name>
    <dbReference type="NCBI Taxonomy" id="1514140"/>
    <lineage>
        <taxon>Eukaryota</taxon>
        <taxon>Sar</taxon>
        <taxon>Stramenopiles</taxon>
        <taxon>Ochrophyta</taxon>
        <taxon>Bacillariophyta</taxon>
        <taxon>Mediophyceae</taxon>
        <taxon>Biddulphiophycidae</taxon>
        <taxon>Eupodiscales</taxon>
        <taxon>Parodontellaceae</taxon>
        <taxon>Trieres</taxon>
    </lineage>
</organism>
<feature type="region of interest" description="Disordered" evidence="2">
    <location>
        <begin position="85"/>
        <end position="105"/>
    </location>
</feature>
<evidence type="ECO:0000256" key="2">
    <source>
        <dbReference type="SAM" id="MobiDB-lite"/>
    </source>
</evidence>
<dbReference type="EMBL" id="HBGO01020591">
    <property type="protein sequence ID" value="CAD9342865.1"/>
    <property type="molecule type" value="Transcribed_RNA"/>
</dbReference>
<gene>
    <name evidence="4" type="ORF">OSIN01602_LOCUS11819</name>
</gene>
<evidence type="ECO:0000313" key="4">
    <source>
        <dbReference type="EMBL" id="CAD9342865.1"/>
    </source>
</evidence>
<dbReference type="SUPFAM" id="SSF57959">
    <property type="entry name" value="Leucine zipper domain"/>
    <property type="match status" value="1"/>
</dbReference>
<sequence length="167" mass="18882">MTEICASALARKRRKEILISHRSEDGSKANSPDETLPPKKRKVSEDGETNVLEAPALDVNTPSDAAKPLETVNPVTDAVAMLPHGRKKQVTTKKGKTQIQYDPGVPMSKEQLAAWRREARRVRNRESAAASRQKIRDRIEELEGEVDQWKLKFNEAMDMIRRLESQP</sequence>
<dbReference type="GO" id="GO:0003700">
    <property type="term" value="F:DNA-binding transcription factor activity"/>
    <property type="evidence" value="ECO:0007669"/>
    <property type="project" value="InterPro"/>
</dbReference>
<keyword evidence="1" id="KW-0175">Coiled coil</keyword>
<name>A0A7S1ZLV8_TRICV</name>
<proteinExistence type="predicted"/>
<dbReference type="Gene3D" id="1.20.5.170">
    <property type="match status" value="1"/>
</dbReference>
<feature type="region of interest" description="Disordered" evidence="2">
    <location>
        <begin position="19"/>
        <end position="48"/>
    </location>
</feature>
<reference evidence="4" key="1">
    <citation type="submission" date="2021-01" db="EMBL/GenBank/DDBJ databases">
        <authorList>
            <person name="Corre E."/>
            <person name="Pelletier E."/>
            <person name="Niang G."/>
            <person name="Scheremetjew M."/>
            <person name="Finn R."/>
            <person name="Kale V."/>
            <person name="Holt S."/>
            <person name="Cochrane G."/>
            <person name="Meng A."/>
            <person name="Brown T."/>
            <person name="Cohen L."/>
        </authorList>
    </citation>
    <scope>NUCLEOTIDE SEQUENCE</scope>
    <source>
        <strain evidence="4">Grunow 1884</strain>
    </source>
</reference>